<reference evidence="8" key="1">
    <citation type="submission" date="2022-03" db="EMBL/GenBank/DDBJ databases">
        <authorList>
            <person name="Martin C."/>
        </authorList>
    </citation>
    <scope>NUCLEOTIDE SEQUENCE</scope>
</reference>
<evidence type="ECO:0000256" key="5">
    <source>
        <dbReference type="ARBA" id="ARBA00022833"/>
    </source>
</evidence>
<comment type="caution">
    <text evidence="8">The sequence shown here is derived from an EMBL/GenBank/DDBJ whole genome shotgun (WGS) entry which is preliminary data.</text>
</comment>
<accession>A0A8J1THZ9</accession>
<dbReference type="GO" id="GO:0005634">
    <property type="term" value="C:nucleus"/>
    <property type="evidence" value="ECO:0007669"/>
    <property type="project" value="UniProtKB-SubCell"/>
</dbReference>
<evidence type="ECO:0000256" key="7">
    <source>
        <dbReference type="SAM" id="MobiDB-lite"/>
    </source>
</evidence>
<dbReference type="OrthoDB" id="1405595at2759"/>
<dbReference type="InterPro" id="IPR036236">
    <property type="entry name" value="Znf_C2H2_sf"/>
</dbReference>
<dbReference type="InterPro" id="IPR013087">
    <property type="entry name" value="Znf_C2H2_type"/>
</dbReference>
<sequence>MNEPQRNGNTGQPSQGLYTVDTTGLGYPSRDTGLVAGTWVNHQTTTMDHPPQGVIITQGNNINQQHPIMSSLHHMAPVIMEQQLSHQSQSQVIHTVGHVTLNPSVSQPQNVQFIQNPQSLTVQSHDSQTREQSRKDGNSRPPVTDINPIQNTAVSRVSPVLQDISQHAPQQWQAMQTTTPAIQYNSNQDAQNIVQSIGTVNPVMVPAGDVETSASNSTGAGGRMNLLYYCNTCNLAFTDITDFQTHSHSFIEAIDQQTALSQPILSQPILSQPILSQPTLPQPNLSQSNLSQPEITQSTMSQSALSQLALPQTIPTQLQVQHNTSSFKLSEASGKHIIVETVQPSDVNIQESWQPQTQPVAIKPKSIKDFSCKKCGEIFPNKTMLGVHMKTHRSSQTFPCAICNKQFTYRHTLKEHQKIHLDSREFSCSFCNKTFRRKEHRDRHITTHTGAKNYACQFCDAKFSRKYDLKLHQRGVHDQKGVAINSLRTESTGPTQNKVLTSGNDKHEVSPLKVIQNEQLVTVPIQQEPEFRSNYNTHLYDRAGTVAAGNLYNNPKAIPSSNLEVPSAPEQVKQLFLPEPPKTDQCVCGQCSKVFSSEEFLKIHLEDCLTTRRYYCKKCNRGFTRNTYLKAHMQICRSSSTVAFFCPHCPKGFKWKQNLTEHIKVHGNTSDLGCEKCNKKFSSYRSYKRHVKKHQEEATKQEKKTINNATFGISEKDTNSKPAVKKPHVCSVCGTSFRFINNLKDHSHIHTGARPHKCQYCPKTFIRKDHRIRHELGIHKGVKPYCCTLCGIAYTRKSTLLVHIERDHKNPEKAHVKKNKGEKIEIAMKNQENDSTEYRCYLCNEMFLDIKLLQDHFKTHTSKTFTCPTCDEVFVKERALELHINAHIKRNEIQFYQCQICGKCFITKAEYMKHGHVSELIRQFSCTICCKMFRKKSSVRKHVLMKHGASKVSGNDSKEGRVDGKFLNVKDSENDAIAEANLAPNEKDTNTQSGGTYQIEVDTGVKSNEDEDLTKQMDTGAQLEKDNDLMETDEQSNDVDLNEVNTGVKSEKDEDQMKQVDTCVQVKKDSDQMETGVHLKKGNDQMEIDTDVDQIEVDIVVKSEKEKDQMKQVDIGVQLKKDNDQMENDLLSNDVDQIEVDTGVKSEKDADQINQVDTGVQVTKDNGQMETDVQSKNDTDQIEVYVTENNMNQVGIGKQLKKVMDQIEIENVVQSNSDKDQLKIDIDVRNKGVSQHKEDEDTVVKLNENEACDPKYLNMSKTSDKPDSGSELKVSDLNNTVCNITTNDDINTKYDIMTDKDKEDNIANKDITEKKDVIPNEDITTNSEDITAINVDIIRSDDTVSDRIEHTAVDKANSSVPITESNIEEIELKGYGGDFESIVPKVKKNIGLLKYSKTIKMTSFTCGICEVVLKTRWSMLVHLKKHVTKNNTCKYCKATFKDQGEITAHVQQFHSSKDGESFRCLECGILCSTLKGLATHNRKKHDNVEKMFKCTFKCPKSFATKELLDRHIKRQHEIKADDKRCSVCDRAFSSQSKLEDHQRGHTGVKLLCYICGKKFKFKNNLGTHMKEQHNKKAETYLCTQCNKEFKSLRYLKTHLLTNVHWESGETLTGVN</sequence>
<dbReference type="PANTHER" id="PTHR24376">
    <property type="entry name" value="ZINC FINGER PROTEIN"/>
    <property type="match status" value="1"/>
</dbReference>
<dbReference type="PROSITE" id="PS50157">
    <property type="entry name" value="ZINC_FINGER_C2H2_2"/>
    <property type="match status" value="19"/>
</dbReference>
<dbReference type="Gene3D" id="3.30.160.60">
    <property type="entry name" value="Classic Zinc Finger"/>
    <property type="match status" value="14"/>
</dbReference>
<feature type="region of interest" description="Disordered" evidence="7">
    <location>
        <begin position="120"/>
        <end position="147"/>
    </location>
</feature>
<protein>
    <submittedName>
        <fullName evidence="8">Uncharacterized protein</fullName>
    </submittedName>
</protein>
<evidence type="ECO:0000256" key="3">
    <source>
        <dbReference type="ARBA" id="ARBA00022737"/>
    </source>
</evidence>
<keyword evidence="5" id="KW-0862">Zinc</keyword>
<keyword evidence="6" id="KW-0539">Nucleus</keyword>
<dbReference type="GO" id="GO:0008270">
    <property type="term" value="F:zinc ion binding"/>
    <property type="evidence" value="ECO:0007669"/>
    <property type="project" value="UniProtKB-KW"/>
</dbReference>
<dbReference type="PROSITE" id="PS00028">
    <property type="entry name" value="ZINC_FINGER_C2H2_1"/>
    <property type="match status" value="18"/>
</dbReference>
<keyword evidence="2" id="KW-0479">Metal-binding</keyword>
<evidence type="ECO:0000313" key="9">
    <source>
        <dbReference type="Proteomes" id="UP000749559"/>
    </source>
</evidence>
<keyword evidence="9" id="KW-1185">Reference proteome</keyword>
<dbReference type="Pfam" id="PF00096">
    <property type="entry name" value="zf-C2H2"/>
    <property type="match status" value="10"/>
</dbReference>
<evidence type="ECO:0000256" key="2">
    <source>
        <dbReference type="ARBA" id="ARBA00022723"/>
    </source>
</evidence>
<dbReference type="GO" id="GO:0001228">
    <property type="term" value="F:DNA-binding transcription activator activity, RNA polymerase II-specific"/>
    <property type="evidence" value="ECO:0007669"/>
    <property type="project" value="TreeGrafter"/>
</dbReference>
<comment type="subcellular location">
    <subcellularLocation>
        <location evidence="1">Nucleus</location>
    </subcellularLocation>
</comment>
<evidence type="ECO:0000313" key="8">
    <source>
        <dbReference type="EMBL" id="CAH1777608.1"/>
    </source>
</evidence>
<dbReference type="EMBL" id="CAIIXF020000002">
    <property type="protein sequence ID" value="CAH1777608.1"/>
    <property type="molecule type" value="Genomic_DNA"/>
</dbReference>
<name>A0A8J1THZ9_OWEFU</name>
<proteinExistence type="predicted"/>
<dbReference type="SMART" id="SM00355">
    <property type="entry name" value="ZnF_C2H2"/>
    <property type="match status" value="23"/>
</dbReference>
<feature type="compositionally biased region" description="Basic and acidic residues" evidence="7">
    <location>
        <begin position="127"/>
        <end position="138"/>
    </location>
</feature>
<keyword evidence="4" id="KW-0863">Zinc-finger</keyword>
<gene>
    <name evidence="8" type="ORF">OFUS_LOCUS4627</name>
</gene>
<dbReference type="Proteomes" id="UP000749559">
    <property type="component" value="Unassembled WGS sequence"/>
</dbReference>
<evidence type="ECO:0000256" key="4">
    <source>
        <dbReference type="ARBA" id="ARBA00022771"/>
    </source>
</evidence>
<keyword evidence="3" id="KW-0677">Repeat</keyword>
<evidence type="ECO:0000256" key="6">
    <source>
        <dbReference type="ARBA" id="ARBA00023242"/>
    </source>
</evidence>
<organism evidence="8 9">
    <name type="scientific">Owenia fusiformis</name>
    <name type="common">Polychaete worm</name>
    <dbReference type="NCBI Taxonomy" id="6347"/>
    <lineage>
        <taxon>Eukaryota</taxon>
        <taxon>Metazoa</taxon>
        <taxon>Spiralia</taxon>
        <taxon>Lophotrochozoa</taxon>
        <taxon>Annelida</taxon>
        <taxon>Polychaeta</taxon>
        <taxon>Sedentaria</taxon>
        <taxon>Canalipalpata</taxon>
        <taxon>Sabellida</taxon>
        <taxon>Oweniida</taxon>
        <taxon>Oweniidae</taxon>
        <taxon>Owenia</taxon>
    </lineage>
</organism>
<evidence type="ECO:0000256" key="1">
    <source>
        <dbReference type="ARBA" id="ARBA00004123"/>
    </source>
</evidence>
<dbReference type="PANTHER" id="PTHR24376:SF250">
    <property type="entry name" value="ZINC FINGER PROTEIN 770"/>
    <property type="match status" value="1"/>
</dbReference>
<dbReference type="GO" id="GO:0000978">
    <property type="term" value="F:RNA polymerase II cis-regulatory region sequence-specific DNA binding"/>
    <property type="evidence" value="ECO:0007669"/>
    <property type="project" value="TreeGrafter"/>
</dbReference>
<dbReference type="SUPFAM" id="SSF57667">
    <property type="entry name" value="beta-beta-alpha zinc fingers"/>
    <property type="match status" value="11"/>
</dbReference>